<organism evidence="1 2">
    <name type="scientific">Aliiruegeria haliotis</name>
    <dbReference type="NCBI Taxonomy" id="1280846"/>
    <lineage>
        <taxon>Bacteria</taxon>
        <taxon>Pseudomonadati</taxon>
        <taxon>Pseudomonadota</taxon>
        <taxon>Alphaproteobacteria</taxon>
        <taxon>Rhodobacterales</taxon>
        <taxon>Roseobacteraceae</taxon>
        <taxon>Aliiruegeria</taxon>
    </lineage>
</organism>
<dbReference type="OrthoDB" id="7866618at2"/>
<dbReference type="CDD" id="cd07178">
    <property type="entry name" value="terB_like_YebE"/>
    <property type="match status" value="1"/>
</dbReference>
<dbReference type="EMBL" id="PVTD01000007">
    <property type="protein sequence ID" value="PRY22148.1"/>
    <property type="molecule type" value="Genomic_DNA"/>
</dbReference>
<dbReference type="RefSeq" id="WP_106205908.1">
    <property type="nucleotide sequence ID" value="NZ_PVTD01000007.1"/>
</dbReference>
<dbReference type="InterPro" id="IPR007486">
    <property type="entry name" value="YebE"/>
</dbReference>
<dbReference type="Proteomes" id="UP000239480">
    <property type="component" value="Unassembled WGS sequence"/>
</dbReference>
<dbReference type="Pfam" id="PF04391">
    <property type="entry name" value="DUF533"/>
    <property type="match status" value="1"/>
</dbReference>
<evidence type="ECO:0000313" key="2">
    <source>
        <dbReference type="Proteomes" id="UP000239480"/>
    </source>
</evidence>
<reference evidence="1 2" key="1">
    <citation type="submission" date="2018-03" db="EMBL/GenBank/DDBJ databases">
        <title>Genomic Encyclopedia of Archaeal and Bacterial Type Strains, Phase II (KMG-II): from individual species to whole genera.</title>
        <authorList>
            <person name="Goeker M."/>
        </authorList>
    </citation>
    <scope>NUCLEOTIDE SEQUENCE [LARGE SCALE GENOMIC DNA]</scope>
    <source>
        <strain evidence="1 2">DSM 29328</strain>
    </source>
</reference>
<protein>
    <submittedName>
        <fullName evidence="1">Uncharacterized membrane protein YebE (DUF533 family)</fullName>
    </submittedName>
</protein>
<name>A0A2T0RLU9_9RHOB</name>
<dbReference type="InterPro" id="IPR029024">
    <property type="entry name" value="TerB-like"/>
</dbReference>
<comment type="caution">
    <text evidence="1">The sequence shown here is derived from an EMBL/GenBank/DDBJ whole genome shotgun (WGS) entry which is preliminary data.</text>
</comment>
<evidence type="ECO:0000313" key="1">
    <source>
        <dbReference type="EMBL" id="PRY22148.1"/>
    </source>
</evidence>
<keyword evidence="2" id="KW-1185">Reference proteome</keyword>
<dbReference type="AlphaFoldDB" id="A0A2T0RLU9"/>
<dbReference type="SUPFAM" id="SSF158682">
    <property type="entry name" value="TerB-like"/>
    <property type="match status" value="1"/>
</dbReference>
<accession>A0A2T0RLU9</accession>
<proteinExistence type="predicted"/>
<gene>
    <name evidence="1" type="ORF">CLV78_10772</name>
</gene>
<sequence>MSLKRMITKLALAFAAKKGMELFRSAGGIEGLKRSMTANAVPAGGGRGGMVGRIGGATDASTDGLGNLLGSLGLAEATGAREAGVTGQLGSQSIGGLFSTLASALGGQAGQAPSASGPNLQDELDFNDIEDTSTAGPMIRAMVQMARADGKIDEAEQSALMSFFDDATQEERRLLQDALTEPVDAGAIAADTPSDARKEVYAAALLVGDPENGHERTFLQNLAEALELETAQTGVLHQAMGKRVIPA</sequence>